<keyword evidence="4 7" id="KW-0694">RNA-binding</keyword>
<comment type="function">
    <text evidence="7">Participates in both transcription termination and antitermination.</text>
</comment>
<dbReference type="GO" id="GO:0003700">
    <property type="term" value="F:DNA-binding transcription factor activity"/>
    <property type="evidence" value="ECO:0007669"/>
    <property type="project" value="InterPro"/>
</dbReference>
<dbReference type="CDD" id="cd22529">
    <property type="entry name" value="KH-II_NusA_rpt2"/>
    <property type="match status" value="1"/>
</dbReference>
<dbReference type="PROSITE" id="PS50084">
    <property type="entry name" value="KH_TYPE_1"/>
    <property type="match status" value="1"/>
</dbReference>
<comment type="subcellular location">
    <subcellularLocation>
        <location evidence="7">Cytoplasm</location>
    </subcellularLocation>
</comment>
<reference evidence="10 11" key="1">
    <citation type="journal article" date="2016" name="Nat. Commun.">
        <title>Thousands of microbial genomes shed light on interconnected biogeochemical processes in an aquifer system.</title>
        <authorList>
            <person name="Anantharaman K."/>
            <person name="Brown C.T."/>
            <person name="Hug L.A."/>
            <person name="Sharon I."/>
            <person name="Castelle C.J."/>
            <person name="Probst A.J."/>
            <person name="Thomas B.C."/>
            <person name="Singh A."/>
            <person name="Wilkins M.J."/>
            <person name="Karaoz U."/>
            <person name="Brodie E.L."/>
            <person name="Williams K.H."/>
            <person name="Hubbard S.S."/>
            <person name="Banfield J.F."/>
        </authorList>
    </citation>
    <scope>NUCLEOTIDE SEQUENCE [LARGE SCALE GENOMIC DNA]</scope>
</reference>
<comment type="subunit">
    <text evidence="7">Monomer. Binds directly to the core enzyme of the DNA-dependent RNA polymerase and to nascent RNA.</text>
</comment>
<dbReference type="SUPFAM" id="SSF50249">
    <property type="entry name" value="Nucleic acid-binding proteins"/>
    <property type="match status" value="1"/>
</dbReference>
<comment type="similarity">
    <text evidence="7">Belongs to the NusA family.</text>
</comment>
<keyword evidence="3 7" id="KW-0889">Transcription antitermination</keyword>
<dbReference type="STRING" id="1802389.A3C17_00140"/>
<protein>
    <recommendedName>
        <fullName evidence="7">Transcription termination/antitermination protein NusA</fullName>
    </recommendedName>
</protein>
<dbReference type="SMART" id="SM00322">
    <property type="entry name" value="KH"/>
    <property type="match status" value="2"/>
</dbReference>
<dbReference type="InterPro" id="IPR025249">
    <property type="entry name" value="TF_NusA_KH_1st"/>
</dbReference>
<evidence type="ECO:0000256" key="6">
    <source>
        <dbReference type="ARBA" id="ARBA00023163"/>
    </source>
</evidence>
<dbReference type="SUPFAM" id="SSF69705">
    <property type="entry name" value="Transcription factor NusA, N-terminal domain"/>
    <property type="match status" value="1"/>
</dbReference>
<dbReference type="InterPro" id="IPR013735">
    <property type="entry name" value="TF_NusA_N"/>
</dbReference>
<evidence type="ECO:0000256" key="7">
    <source>
        <dbReference type="HAMAP-Rule" id="MF_00945"/>
    </source>
</evidence>
<dbReference type="PANTHER" id="PTHR22648">
    <property type="entry name" value="TRANSCRIPTION TERMINATION FACTOR NUSA"/>
    <property type="match status" value="1"/>
</dbReference>
<feature type="region of interest" description="Disordered" evidence="8">
    <location>
        <begin position="434"/>
        <end position="499"/>
    </location>
</feature>
<dbReference type="GO" id="GO:0003723">
    <property type="term" value="F:RNA binding"/>
    <property type="evidence" value="ECO:0007669"/>
    <property type="project" value="UniProtKB-UniRule"/>
</dbReference>
<dbReference type="PROSITE" id="PS50126">
    <property type="entry name" value="S1"/>
    <property type="match status" value="1"/>
</dbReference>
<feature type="compositionally biased region" description="Acidic residues" evidence="8">
    <location>
        <begin position="434"/>
        <end position="476"/>
    </location>
</feature>
<dbReference type="FunFam" id="3.30.300.20:FF:000002">
    <property type="entry name" value="Transcription termination/antitermination protein NusA"/>
    <property type="match status" value="1"/>
</dbReference>
<keyword evidence="2 7" id="KW-0963">Cytoplasm</keyword>
<dbReference type="Gene3D" id="2.40.50.140">
    <property type="entry name" value="Nucleic acid-binding proteins"/>
    <property type="match status" value="1"/>
</dbReference>
<dbReference type="CDD" id="cd02134">
    <property type="entry name" value="KH-II_NusA_rpt1"/>
    <property type="match status" value="1"/>
</dbReference>
<feature type="compositionally biased region" description="Acidic residues" evidence="8">
    <location>
        <begin position="483"/>
        <end position="499"/>
    </location>
</feature>
<evidence type="ECO:0000256" key="8">
    <source>
        <dbReference type="SAM" id="MobiDB-lite"/>
    </source>
</evidence>
<dbReference type="HAMAP" id="MF_00945_B">
    <property type="entry name" value="NusA_B"/>
    <property type="match status" value="1"/>
</dbReference>
<dbReference type="CDD" id="cd04455">
    <property type="entry name" value="S1_NusA"/>
    <property type="match status" value="1"/>
</dbReference>
<dbReference type="Gene3D" id="3.30.1480.10">
    <property type="entry name" value="NusA, N-terminal domain"/>
    <property type="match status" value="1"/>
</dbReference>
<dbReference type="GO" id="GO:0031564">
    <property type="term" value="P:transcription antitermination"/>
    <property type="evidence" value="ECO:0007669"/>
    <property type="project" value="UniProtKB-UniRule"/>
</dbReference>
<evidence type="ECO:0000259" key="9">
    <source>
        <dbReference type="PROSITE" id="PS50126"/>
    </source>
</evidence>
<dbReference type="InterPro" id="IPR009019">
    <property type="entry name" value="KH_sf_prok-type"/>
</dbReference>
<dbReference type="InterPro" id="IPR058582">
    <property type="entry name" value="KH_NusA_2nd"/>
</dbReference>
<dbReference type="InterPro" id="IPR012340">
    <property type="entry name" value="NA-bd_OB-fold"/>
</dbReference>
<dbReference type="Pfam" id="PF26594">
    <property type="entry name" value="KH_NusA_2nd"/>
    <property type="match status" value="1"/>
</dbReference>
<dbReference type="EMBL" id="MGDX01000038">
    <property type="protein sequence ID" value="OGL70012.1"/>
    <property type="molecule type" value="Genomic_DNA"/>
</dbReference>
<proteinExistence type="inferred from homology"/>
<feature type="region of interest" description="Disordered" evidence="8">
    <location>
        <begin position="100"/>
        <end position="130"/>
    </location>
</feature>
<dbReference type="Gene3D" id="3.30.300.20">
    <property type="match status" value="2"/>
</dbReference>
<keyword evidence="5 7" id="KW-0805">Transcription regulation</keyword>
<dbReference type="NCBIfam" id="TIGR01953">
    <property type="entry name" value="NusA"/>
    <property type="match status" value="1"/>
</dbReference>
<dbReference type="InterPro" id="IPR004087">
    <property type="entry name" value="KH_dom"/>
</dbReference>
<dbReference type="AlphaFoldDB" id="A0A1F7TVJ8"/>
<accession>A0A1F7TVJ8</accession>
<dbReference type="Pfam" id="PF08529">
    <property type="entry name" value="NusA_N"/>
    <property type="match status" value="1"/>
</dbReference>
<dbReference type="Pfam" id="PF13184">
    <property type="entry name" value="KH_NusA_1st"/>
    <property type="match status" value="1"/>
</dbReference>
<dbReference type="InterPro" id="IPR010213">
    <property type="entry name" value="TF_NusA"/>
</dbReference>
<keyword evidence="1 7" id="KW-0806">Transcription termination</keyword>
<evidence type="ECO:0000256" key="2">
    <source>
        <dbReference type="ARBA" id="ARBA00022490"/>
    </source>
</evidence>
<dbReference type="PANTHER" id="PTHR22648:SF0">
    <property type="entry name" value="TRANSCRIPTION TERMINATION_ANTITERMINATION PROTEIN NUSA"/>
    <property type="match status" value="1"/>
</dbReference>
<dbReference type="Proteomes" id="UP000177097">
    <property type="component" value="Unassembled WGS sequence"/>
</dbReference>
<name>A0A1F7TVJ8_9BACT</name>
<evidence type="ECO:0000256" key="3">
    <source>
        <dbReference type="ARBA" id="ARBA00022814"/>
    </source>
</evidence>
<dbReference type="InterPro" id="IPR015946">
    <property type="entry name" value="KH_dom-like_a/b"/>
</dbReference>
<dbReference type="GO" id="GO:0005829">
    <property type="term" value="C:cytosol"/>
    <property type="evidence" value="ECO:0007669"/>
    <property type="project" value="TreeGrafter"/>
</dbReference>
<dbReference type="InterPro" id="IPR003029">
    <property type="entry name" value="S1_domain"/>
</dbReference>
<keyword evidence="6 7" id="KW-0804">Transcription</keyword>
<gene>
    <name evidence="7" type="primary">nusA</name>
    <name evidence="10" type="ORF">A3C17_00140</name>
</gene>
<comment type="caution">
    <text evidence="10">The sequence shown here is derived from an EMBL/GenBank/DDBJ whole genome shotgun (WGS) entry which is preliminary data.</text>
</comment>
<evidence type="ECO:0000256" key="4">
    <source>
        <dbReference type="ARBA" id="ARBA00022884"/>
    </source>
</evidence>
<dbReference type="FunFam" id="3.30.300.20:FF:000005">
    <property type="entry name" value="Transcription termination/antitermination protein NusA"/>
    <property type="match status" value="1"/>
</dbReference>
<dbReference type="InterPro" id="IPR030842">
    <property type="entry name" value="TF_NusA_bacterial"/>
</dbReference>
<dbReference type="SUPFAM" id="SSF54814">
    <property type="entry name" value="Prokaryotic type KH domain (KH-domain type II)"/>
    <property type="match status" value="2"/>
</dbReference>
<evidence type="ECO:0000313" key="11">
    <source>
        <dbReference type="Proteomes" id="UP000177097"/>
    </source>
</evidence>
<dbReference type="GO" id="GO:0006353">
    <property type="term" value="P:DNA-templated transcription termination"/>
    <property type="evidence" value="ECO:0007669"/>
    <property type="project" value="UniProtKB-UniRule"/>
</dbReference>
<sequence length="499" mass="54529">MMVSARAEIFSKLFITSRDSNNLIPQPMSSPIEQAIRQIVEEKGLSYESVMETIEAALAAAFRKDFGNRLQNIEAKFNPADASLQLWDVKTVVEDQELPEKVEEEEFDEFKRPPKPVEESEEDLDEGPRFNPKMELMLTDAKALKADAEIGDVLRTELDIPSEFGRMAAMTAKQVITQKLREAEREVTYNEYKEHEGDVLMGTVQRRQGRVILVELGRGTAIMRPDDQVPGERYYPGDRIRVYIMSVDLGMRGPEILVSRTAPELVLELFKTEIPEIADGTVRIEAIAREPGSRSKVAVACDDNGIDPIGACIGQRGARIQTIIGELGGEKVDIIEFDADAGLFVMNALAPAKVESVELDEESKVATVTVESDQLSLAIGKGGQNVRLAARLTDWRINVAEKGGAIKGSSEGAVEVGSKPTEAVVEAEVEEEVEEAQAADVAEDVVEAAEGDVDDGLEDEETADEESAMDAVEDDALPTSAMDEADAEAAAIEPEEETE</sequence>
<feature type="compositionally biased region" description="Basic and acidic residues" evidence="8">
    <location>
        <begin position="109"/>
        <end position="118"/>
    </location>
</feature>
<evidence type="ECO:0000256" key="5">
    <source>
        <dbReference type="ARBA" id="ARBA00023015"/>
    </source>
</evidence>
<evidence type="ECO:0000256" key="1">
    <source>
        <dbReference type="ARBA" id="ARBA00022472"/>
    </source>
</evidence>
<evidence type="ECO:0000313" key="10">
    <source>
        <dbReference type="EMBL" id="OGL70012.1"/>
    </source>
</evidence>
<feature type="domain" description="S1 motif" evidence="9">
    <location>
        <begin position="197"/>
        <end position="261"/>
    </location>
</feature>
<organism evidence="10 11">
    <name type="scientific">Candidatus Uhrbacteria bacterium RIFCSPHIGHO2_02_FULL_53_13</name>
    <dbReference type="NCBI Taxonomy" id="1802389"/>
    <lineage>
        <taxon>Bacteria</taxon>
        <taxon>Candidatus Uhriibacteriota</taxon>
    </lineage>
</organism>
<dbReference type="SMART" id="SM00316">
    <property type="entry name" value="S1"/>
    <property type="match status" value="1"/>
</dbReference>
<dbReference type="InterPro" id="IPR036555">
    <property type="entry name" value="NusA_N_sf"/>
</dbReference>